<feature type="signal peptide" evidence="1">
    <location>
        <begin position="1"/>
        <end position="19"/>
    </location>
</feature>
<dbReference type="Gene3D" id="2.40.128.20">
    <property type="match status" value="1"/>
</dbReference>
<feature type="chain" id="PRO_5007286216" evidence="1">
    <location>
        <begin position="20"/>
        <end position="195"/>
    </location>
</feature>
<reference evidence="2" key="1">
    <citation type="journal article" date="2016" name="Ticks Tick Borne Dis.">
        <title>De novo assembly and annotation of the salivary gland transcriptome of Rhipicephalus appendiculatus male and female ticks during blood feeding.</title>
        <authorList>
            <person name="de Castro M.H."/>
            <person name="de Klerk D."/>
            <person name="Pienaar R."/>
            <person name="Latif A.A."/>
            <person name="Rees D.J."/>
            <person name="Mans B.J."/>
        </authorList>
    </citation>
    <scope>NUCLEOTIDE SEQUENCE</scope>
    <source>
        <tissue evidence="2">Salivary glands</tissue>
    </source>
</reference>
<proteinExistence type="predicted"/>
<dbReference type="EMBL" id="GEDV01006341">
    <property type="protein sequence ID" value="JAP82216.1"/>
    <property type="molecule type" value="Transcribed_RNA"/>
</dbReference>
<dbReference type="InterPro" id="IPR002970">
    <property type="entry name" value="Tick_his-bd"/>
</dbReference>
<keyword evidence="1" id="KW-0732">Signal</keyword>
<dbReference type="GO" id="GO:0043176">
    <property type="term" value="F:amine binding"/>
    <property type="evidence" value="ECO:0007669"/>
    <property type="project" value="InterPro"/>
</dbReference>
<dbReference type="GO" id="GO:0030682">
    <property type="term" value="P:symbiont-mediated perturbation of host defenses"/>
    <property type="evidence" value="ECO:0007669"/>
    <property type="project" value="InterPro"/>
</dbReference>
<dbReference type="Pfam" id="PF02098">
    <property type="entry name" value="His_binding"/>
    <property type="match status" value="1"/>
</dbReference>
<accession>A0A131YVM8</accession>
<dbReference type="SUPFAM" id="SSF50814">
    <property type="entry name" value="Lipocalins"/>
    <property type="match status" value="1"/>
</dbReference>
<evidence type="ECO:0000313" key="2">
    <source>
        <dbReference type="EMBL" id="JAP82216.1"/>
    </source>
</evidence>
<dbReference type="AlphaFoldDB" id="A0A131YVM8"/>
<protein>
    <submittedName>
        <fullName evidence="2">Lipocalin</fullName>
    </submittedName>
</protein>
<evidence type="ECO:0000256" key="1">
    <source>
        <dbReference type="SAM" id="SignalP"/>
    </source>
</evidence>
<name>A0A131YVM8_RHIAP</name>
<sequence>MNALTTCVCLIVLSVSVSAQLPYEDDPANFAWQRASDVTGVGERLYVKARSRLLHEILPCYAMLRLLQNGVNAFSFAVSHIKPGRLGGLNRYATRLVTSRTPHHPHQNAVAFHLTSGSPRMTRFKVMYSDPGSNCIILIKFPTSRHRECILLQTSSTVDQPIPPECRKVYMIFCNFDSVYVYQRGCKGLLRNDAV</sequence>
<organism evidence="2">
    <name type="scientific">Rhipicephalus appendiculatus</name>
    <name type="common">Brown ear tick</name>
    <dbReference type="NCBI Taxonomy" id="34631"/>
    <lineage>
        <taxon>Eukaryota</taxon>
        <taxon>Metazoa</taxon>
        <taxon>Ecdysozoa</taxon>
        <taxon>Arthropoda</taxon>
        <taxon>Chelicerata</taxon>
        <taxon>Arachnida</taxon>
        <taxon>Acari</taxon>
        <taxon>Parasitiformes</taxon>
        <taxon>Ixodida</taxon>
        <taxon>Ixodoidea</taxon>
        <taxon>Ixodidae</taxon>
        <taxon>Rhipicephalinae</taxon>
        <taxon>Rhipicephalus</taxon>
        <taxon>Rhipicephalus</taxon>
    </lineage>
</organism>
<dbReference type="InterPro" id="IPR012674">
    <property type="entry name" value="Calycin"/>
</dbReference>